<evidence type="ECO:0000256" key="6">
    <source>
        <dbReference type="ARBA" id="ARBA00023063"/>
    </source>
</evidence>
<keyword evidence="5" id="KW-0411">Iron-sulfur</keyword>
<evidence type="ECO:0000256" key="4">
    <source>
        <dbReference type="ARBA" id="ARBA00023004"/>
    </source>
</evidence>
<dbReference type="CDD" id="cd03529">
    <property type="entry name" value="Rieske_NirD"/>
    <property type="match status" value="1"/>
</dbReference>
<gene>
    <name evidence="8" type="ORF">GCM10009811_00110</name>
</gene>
<dbReference type="PROSITE" id="PS51296">
    <property type="entry name" value="RIESKE"/>
    <property type="match status" value="1"/>
</dbReference>
<keyword evidence="3" id="KW-0560">Oxidoreductase</keyword>
<dbReference type="EMBL" id="BAAAPO010000001">
    <property type="protein sequence ID" value="GAA1778621.1"/>
    <property type="molecule type" value="Genomic_DNA"/>
</dbReference>
<dbReference type="PANTHER" id="PTHR40562">
    <property type="match status" value="1"/>
</dbReference>
<organism evidence="8 9">
    <name type="scientific">Nostocoides veronense</name>
    <dbReference type="NCBI Taxonomy" id="330836"/>
    <lineage>
        <taxon>Bacteria</taxon>
        <taxon>Bacillati</taxon>
        <taxon>Actinomycetota</taxon>
        <taxon>Actinomycetes</taxon>
        <taxon>Micrococcales</taxon>
        <taxon>Intrasporangiaceae</taxon>
        <taxon>Nostocoides</taxon>
    </lineage>
</organism>
<evidence type="ECO:0000313" key="8">
    <source>
        <dbReference type="EMBL" id="GAA1778621.1"/>
    </source>
</evidence>
<keyword evidence="1" id="KW-0001">2Fe-2S</keyword>
<dbReference type="SUPFAM" id="SSF50022">
    <property type="entry name" value="ISP domain"/>
    <property type="match status" value="1"/>
</dbReference>
<dbReference type="RefSeq" id="WP_344079482.1">
    <property type="nucleotide sequence ID" value="NZ_BAAAPO010000001.1"/>
</dbReference>
<name>A0ABP4XDL1_9MICO</name>
<evidence type="ECO:0000256" key="3">
    <source>
        <dbReference type="ARBA" id="ARBA00023002"/>
    </source>
</evidence>
<dbReference type="NCBIfam" id="TIGR02378">
    <property type="entry name" value="nirD_assim_sml"/>
    <property type="match status" value="1"/>
</dbReference>
<dbReference type="Proteomes" id="UP001499938">
    <property type="component" value="Unassembled WGS sequence"/>
</dbReference>
<reference evidence="9" key="1">
    <citation type="journal article" date="2019" name="Int. J. Syst. Evol. Microbiol.">
        <title>The Global Catalogue of Microorganisms (GCM) 10K type strain sequencing project: providing services to taxonomists for standard genome sequencing and annotation.</title>
        <authorList>
            <consortium name="The Broad Institute Genomics Platform"/>
            <consortium name="The Broad Institute Genome Sequencing Center for Infectious Disease"/>
            <person name="Wu L."/>
            <person name="Ma J."/>
        </authorList>
    </citation>
    <scope>NUCLEOTIDE SEQUENCE [LARGE SCALE GENOMIC DNA]</scope>
    <source>
        <strain evidence="9">JCM 15592</strain>
    </source>
</reference>
<dbReference type="InterPro" id="IPR012748">
    <property type="entry name" value="Rieske-like_NirD"/>
</dbReference>
<evidence type="ECO:0000313" key="9">
    <source>
        <dbReference type="Proteomes" id="UP001499938"/>
    </source>
</evidence>
<evidence type="ECO:0000256" key="5">
    <source>
        <dbReference type="ARBA" id="ARBA00023014"/>
    </source>
</evidence>
<dbReference type="Gene3D" id="2.102.10.10">
    <property type="entry name" value="Rieske [2Fe-2S] iron-sulphur domain"/>
    <property type="match status" value="1"/>
</dbReference>
<evidence type="ECO:0000259" key="7">
    <source>
        <dbReference type="PROSITE" id="PS51296"/>
    </source>
</evidence>
<accession>A0ABP4XDL1</accession>
<evidence type="ECO:0000256" key="1">
    <source>
        <dbReference type="ARBA" id="ARBA00022714"/>
    </source>
</evidence>
<dbReference type="InterPro" id="IPR036922">
    <property type="entry name" value="Rieske_2Fe-2S_sf"/>
</dbReference>
<dbReference type="InterPro" id="IPR017941">
    <property type="entry name" value="Rieske_2Fe-2S"/>
</dbReference>
<keyword evidence="6" id="KW-0534">Nitrate assimilation</keyword>
<dbReference type="PROSITE" id="PS51300">
    <property type="entry name" value="NIRD"/>
    <property type="match status" value="1"/>
</dbReference>
<evidence type="ECO:0000256" key="2">
    <source>
        <dbReference type="ARBA" id="ARBA00022723"/>
    </source>
</evidence>
<sequence>MITTSSTSPLDRPIEHVTEWVPICQVREVPHERGVAALVQGVQIAIFRTHDDAFFAVQQHDPFCGAMIISRSLVGTRNGRPCVTSPMYKQVFDLETGECLDAGDQTPVALRTWPVRVLGHELSIGIVASVTNDTVTGGRSR</sequence>
<dbReference type="PANTHER" id="PTHR40562:SF1">
    <property type="entry name" value="NITRITE REDUCTASE (NADH) SMALL SUBUNIT"/>
    <property type="match status" value="1"/>
</dbReference>
<keyword evidence="4" id="KW-0408">Iron</keyword>
<keyword evidence="9" id="KW-1185">Reference proteome</keyword>
<protein>
    <recommendedName>
        <fullName evidence="7">Rieske domain-containing protein</fullName>
    </recommendedName>
</protein>
<proteinExistence type="predicted"/>
<comment type="caution">
    <text evidence="8">The sequence shown here is derived from an EMBL/GenBank/DDBJ whole genome shotgun (WGS) entry which is preliminary data.</text>
</comment>
<dbReference type="Pfam" id="PF13806">
    <property type="entry name" value="Rieske_2"/>
    <property type="match status" value="1"/>
</dbReference>
<keyword evidence="2" id="KW-0479">Metal-binding</keyword>
<dbReference type="InterPro" id="IPR017881">
    <property type="entry name" value="NirD"/>
</dbReference>
<feature type="domain" description="Rieske" evidence="7">
    <location>
        <begin position="20"/>
        <end position="124"/>
    </location>
</feature>